<comment type="caution">
    <text evidence="3">The sequence shown here is derived from an EMBL/GenBank/DDBJ whole genome shotgun (WGS) entry which is preliminary data.</text>
</comment>
<dbReference type="Proteomes" id="UP000605970">
    <property type="component" value="Unassembled WGS sequence"/>
</dbReference>
<sequence>MKLLFIFIFIFAFIANIMAIQDPYLDEDYHSSRSRSSGMHGNPLKNVPGHPPGRQ</sequence>
<dbReference type="AlphaFoldDB" id="A0A8S9ZGU9"/>
<accession>A0A8S9ZGU9</accession>
<evidence type="ECO:0000313" key="3">
    <source>
        <dbReference type="EMBL" id="KAF7632518.1"/>
    </source>
</evidence>
<name>A0A8S9ZGU9_9BILA</name>
<feature type="chain" id="PRO_5035841838" evidence="2">
    <location>
        <begin position="20"/>
        <end position="55"/>
    </location>
</feature>
<reference evidence="3" key="1">
    <citation type="journal article" date="2020" name="Ecol. Evol.">
        <title>Genome structure and content of the rice root-knot nematode (Meloidogyne graminicola).</title>
        <authorList>
            <person name="Phan N.T."/>
            <person name="Danchin E.G.J."/>
            <person name="Klopp C."/>
            <person name="Perfus-Barbeoch L."/>
            <person name="Kozlowski D.K."/>
            <person name="Koutsovoulos G.D."/>
            <person name="Lopez-Roques C."/>
            <person name="Bouchez O."/>
            <person name="Zahm M."/>
            <person name="Besnard G."/>
            <person name="Bellafiore S."/>
        </authorList>
    </citation>
    <scope>NUCLEOTIDE SEQUENCE</scope>
    <source>
        <strain evidence="3">VN-18</strain>
    </source>
</reference>
<feature type="signal peptide" evidence="2">
    <location>
        <begin position="1"/>
        <end position="19"/>
    </location>
</feature>
<keyword evidence="4" id="KW-1185">Reference proteome</keyword>
<dbReference type="EMBL" id="JABEBT010000101">
    <property type="protein sequence ID" value="KAF7632518.1"/>
    <property type="molecule type" value="Genomic_DNA"/>
</dbReference>
<proteinExistence type="predicted"/>
<evidence type="ECO:0000256" key="2">
    <source>
        <dbReference type="SAM" id="SignalP"/>
    </source>
</evidence>
<keyword evidence="2" id="KW-0732">Signal</keyword>
<feature type="region of interest" description="Disordered" evidence="1">
    <location>
        <begin position="29"/>
        <end position="55"/>
    </location>
</feature>
<gene>
    <name evidence="3" type="ORF">Mgra_00008115</name>
</gene>
<organism evidence="3 4">
    <name type="scientific">Meloidogyne graminicola</name>
    <dbReference type="NCBI Taxonomy" id="189291"/>
    <lineage>
        <taxon>Eukaryota</taxon>
        <taxon>Metazoa</taxon>
        <taxon>Ecdysozoa</taxon>
        <taxon>Nematoda</taxon>
        <taxon>Chromadorea</taxon>
        <taxon>Rhabditida</taxon>
        <taxon>Tylenchina</taxon>
        <taxon>Tylenchomorpha</taxon>
        <taxon>Tylenchoidea</taxon>
        <taxon>Meloidogynidae</taxon>
        <taxon>Meloidogyninae</taxon>
        <taxon>Meloidogyne</taxon>
    </lineage>
</organism>
<evidence type="ECO:0000256" key="1">
    <source>
        <dbReference type="SAM" id="MobiDB-lite"/>
    </source>
</evidence>
<evidence type="ECO:0000313" key="4">
    <source>
        <dbReference type="Proteomes" id="UP000605970"/>
    </source>
</evidence>
<protein>
    <submittedName>
        <fullName evidence="3">Uncharacterized protein</fullName>
    </submittedName>
</protein>